<evidence type="ECO:0000256" key="8">
    <source>
        <dbReference type="SAM" id="Phobius"/>
    </source>
</evidence>
<keyword evidence="3 8" id="KW-0812">Transmembrane</keyword>
<dbReference type="OrthoDB" id="7912094at2759"/>
<evidence type="ECO:0000256" key="5">
    <source>
        <dbReference type="ARBA" id="ARBA00023136"/>
    </source>
</evidence>
<evidence type="ECO:0000256" key="6">
    <source>
        <dbReference type="ARBA" id="ARBA00023170"/>
    </source>
</evidence>
<dbReference type="InterPro" id="IPR052192">
    <property type="entry name" value="Insect_Ionotropic_Sensory_Rcpt"/>
</dbReference>
<dbReference type="GO" id="GO:0005886">
    <property type="term" value="C:plasma membrane"/>
    <property type="evidence" value="ECO:0007669"/>
    <property type="project" value="UniProtKB-SubCell"/>
</dbReference>
<keyword evidence="2" id="KW-1003">Cell membrane</keyword>
<dbReference type="InParanoid" id="A0A7R8YQ56"/>
<keyword evidence="6" id="KW-0675">Receptor</keyword>
<feature type="transmembrane region" description="Helical" evidence="8">
    <location>
        <begin position="349"/>
        <end position="370"/>
    </location>
</feature>
<organism evidence="9 10">
    <name type="scientific">Hermetia illucens</name>
    <name type="common">Black soldier fly</name>
    <dbReference type="NCBI Taxonomy" id="343691"/>
    <lineage>
        <taxon>Eukaryota</taxon>
        <taxon>Metazoa</taxon>
        <taxon>Ecdysozoa</taxon>
        <taxon>Arthropoda</taxon>
        <taxon>Hexapoda</taxon>
        <taxon>Insecta</taxon>
        <taxon>Pterygota</taxon>
        <taxon>Neoptera</taxon>
        <taxon>Endopterygota</taxon>
        <taxon>Diptera</taxon>
        <taxon>Brachycera</taxon>
        <taxon>Stratiomyomorpha</taxon>
        <taxon>Stratiomyidae</taxon>
        <taxon>Hermetiinae</taxon>
        <taxon>Hermetia</taxon>
    </lineage>
</organism>
<protein>
    <recommendedName>
        <fullName evidence="11">Ionotropic receptor</fullName>
    </recommendedName>
</protein>
<evidence type="ECO:0000313" key="10">
    <source>
        <dbReference type="Proteomes" id="UP000594454"/>
    </source>
</evidence>
<keyword evidence="5 8" id="KW-0472">Membrane</keyword>
<evidence type="ECO:0000256" key="2">
    <source>
        <dbReference type="ARBA" id="ARBA00022475"/>
    </source>
</evidence>
<proteinExistence type="predicted"/>
<dbReference type="Proteomes" id="UP000594454">
    <property type="component" value="Chromosome 2"/>
</dbReference>
<name>A0A7R8YQ56_HERIL</name>
<feature type="transmembrane region" description="Helical" evidence="8">
    <location>
        <begin position="543"/>
        <end position="566"/>
    </location>
</feature>
<keyword evidence="7" id="KW-0325">Glycoprotein</keyword>
<keyword evidence="4 8" id="KW-1133">Transmembrane helix</keyword>
<evidence type="ECO:0008006" key="11">
    <source>
        <dbReference type="Google" id="ProtNLM"/>
    </source>
</evidence>
<keyword evidence="10" id="KW-1185">Reference proteome</keyword>
<sequence>MNATKLDLVLAEVLARIISDYNIKAVLKFSSNSVKADTKLDLLTQQVETTTNVYFEIPSLALTSGGMTNISNFVQEDMLSLVFLRNEIDTNILNYVLKTLEFRYFTKIFFIIIGTVDTKELQVLFNWCWNHGMLDVLTLVSDSNKLLTYVKFPKFEIIDLHNGTELFPSKLTNLYGHPIKSPTQMDMPRVFKHVGEDGETEYGGYIVKLLFTFLQKHNATFREYQSEGVPFNKNNYVLMSLLENKTIDISIHISIKLSEYVEFSYPVITEDSCIVTPTSVLPRHYYFLLPFDAHLWIYIISGLFICFIIKIFINILRKRRPAFCLVFLDTIRYVLQQPPTRKEEFLPKLILTIDFLLLILTLVLSCLYQSQLTSLFTKLVENPPIDTFEDLERAKVKILFKNIAYDMSKKLNAFPDKYFKYFVRKESDIDSLEENLAKLNTKYGYLLVLDSKVFLDQQQKYAPRRLFHTSQLCYGAAHIGFSLQKYSPYVRILNRFILQTWQSGLLYKWTKDSFDECVKSGLLNYPLFKGDMFSAIIVKDFQFIWIIYLIGVTLSVIAFWAEFFGLPKLRTKGVKSTGPKE</sequence>
<dbReference type="FunCoup" id="A0A7R8YQ56">
    <property type="interactions" value="14"/>
</dbReference>
<evidence type="ECO:0000256" key="1">
    <source>
        <dbReference type="ARBA" id="ARBA00004651"/>
    </source>
</evidence>
<dbReference type="EMBL" id="LR899010">
    <property type="protein sequence ID" value="CAD7081016.1"/>
    <property type="molecule type" value="Genomic_DNA"/>
</dbReference>
<evidence type="ECO:0000256" key="3">
    <source>
        <dbReference type="ARBA" id="ARBA00022692"/>
    </source>
</evidence>
<evidence type="ECO:0000313" key="9">
    <source>
        <dbReference type="EMBL" id="CAD7081016.1"/>
    </source>
</evidence>
<dbReference type="PANTHER" id="PTHR42643">
    <property type="entry name" value="IONOTROPIC RECEPTOR 20A-RELATED"/>
    <property type="match status" value="1"/>
</dbReference>
<evidence type="ECO:0000256" key="7">
    <source>
        <dbReference type="ARBA" id="ARBA00023180"/>
    </source>
</evidence>
<accession>A0A7R8YQ56</accession>
<dbReference type="SUPFAM" id="SSF53850">
    <property type="entry name" value="Periplasmic binding protein-like II"/>
    <property type="match status" value="1"/>
</dbReference>
<reference evidence="9 10" key="1">
    <citation type="submission" date="2020-11" db="EMBL/GenBank/DDBJ databases">
        <authorList>
            <person name="Wallbank WR R."/>
            <person name="Pardo Diaz C."/>
            <person name="Kozak K."/>
            <person name="Martin S."/>
            <person name="Jiggins C."/>
            <person name="Moest M."/>
            <person name="Warren A I."/>
            <person name="Generalovic N T."/>
            <person name="Byers J.R.P. K."/>
            <person name="Montejo-Kovacevich G."/>
            <person name="Yen C E."/>
        </authorList>
    </citation>
    <scope>NUCLEOTIDE SEQUENCE [LARGE SCALE GENOMIC DNA]</scope>
</reference>
<feature type="transmembrane region" description="Helical" evidence="8">
    <location>
        <begin position="295"/>
        <end position="313"/>
    </location>
</feature>
<dbReference type="AlphaFoldDB" id="A0A7R8YQ56"/>
<dbReference type="PANTHER" id="PTHR42643:SF39">
    <property type="entry name" value="IONOTROPIC RECEPTOR 56A-RELATED"/>
    <property type="match status" value="1"/>
</dbReference>
<comment type="subcellular location">
    <subcellularLocation>
        <location evidence="1">Cell membrane</location>
        <topology evidence="1">Multi-pass membrane protein</topology>
    </subcellularLocation>
</comment>
<evidence type="ECO:0000256" key="4">
    <source>
        <dbReference type="ARBA" id="ARBA00022989"/>
    </source>
</evidence>
<gene>
    <name evidence="9" type="ORF">HERILL_LOCUS4143</name>
</gene>